<dbReference type="RefSeq" id="WP_378017523.1">
    <property type="nucleotide sequence ID" value="NZ_JBHSKT010000006.1"/>
</dbReference>
<evidence type="ECO:0000259" key="2">
    <source>
        <dbReference type="Pfam" id="PF13568"/>
    </source>
</evidence>
<evidence type="ECO:0000313" key="4">
    <source>
        <dbReference type="Proteomes" id="UP001596161"/>
    </source>
</evidence>
<dbReference type="Proteomes" id="UP001596161">
    <property type="component" value="Unassembled WGS sequence"/>
</dbReference>
<dbReference type="EMBL" id="JBHSKT010000006">
    <property type="protein sequence ID" value="MFC5271156.1"/>
    <property type="molecule type" value="Genomic_DNA"/>
</dbReference>
<dbReference type="Pfam" id="PF13568">
    <property type="entry name" value="OMP_b-brl_2"/>
    <property type="match status" value="1"/>
</dbReference>
<keyword evidence="4" id="KW-1185">Reference proteome</keyword>
<comment type="caution">
    <text evidence="3">The sequence shown here is derived from an EMBL/GenBank/DDBJ whole genome shotgun (WGS) entry which is preliminary data.</text>
</comment>
<evidence type="ECO:0000256" key="1">
    <source>
        <dbReference type="SAM" id="SignalP"/>
    </source>
</evidence>
<proteinExistence type="predicted"/>
<name>A0ABW0ED41_9BACT</name>
<dbReference type="SUPFAM" id="SSF56925">
    <property type="entry name" value="OMPA-like"/>
    <property type="match status" value="1"/>
</dbReference>
<sequence>MKKALLLIVAVFAFSFANAQGFKFGVKGGVNYSTVSGGDKEDFFGDPDYKTSYHFGISTLYEIDDFWGIKPELLYTSKGYQLNNKFDNELGGTTDLEVKTNLNYISLPILLNINAGGLYFELGPELAYLAAATGEVKVDKRDANDNKINDDKNEYQIDEDAYAGFDFGYVAGIGYQSDMGLGIGLRYNGGAKSIFDTKDSEEPNVKNSNFMLSLSWMFGGN</sequence>
<organism evidence="3 4">
    <name type="scientific">Adhaeribacter terreus</name>
    <dbReference type="NCBI Taxonomy" id="529703"/>
    <lineage>
        <taxon>Bacteria</taxon>
        <taxon>Pseudomonadati</taxon>
        <taxon>Bacteroidota</taxon>
        <taxon>Cytophagia</taxon>
        <taxon>Cytophagales</taxon>
        <taxon>Hymenobacteraceae</taxon>
        <taxon>Adhaeribacter</taxon>
    </lineage>
</organism>
<accession>A0ABW0ED41</accession>
<keyword evidence="1" id="KW-0732">Signal</keyword>
<feature type="domain" description="Outer membrane protein beta-barrel" evidence="2">
    <location>
        <begin position="19"/>
        <end position="193"/>
    </location>
</feature>
<protein>
    <submittedName>
        <fullName evidence="3">Porin family protein</fullName>
    </submittedName>
</protein>
<feature type="chain" id="PRO_5045967341" evidence="1">
    <location>
        <begin position="20"/>
        <end position="221"/>
    </location>
</feature>
<gene>
    <name evidence="3" type="ORF">ACFPIB_11080</name>
</gene>
<dbReference type="InterPro" id="IPR011250">
    <property type="entry name" value="OMP/PagP_B-barrel"/>
</dbReference>
<reference evidence="4" key="1">
    <citation type="journal article" date="2019" name="Int. J. Syst. Evol. Microbiol.">
        <title>The Global Catalogue of Microorganisms (GCM) 10K type strain sequencing project: providing services to taxonomists for standard genome sequencing and annotation.</title>
        <authorList>
            <consortium name="The Broad Institute Genomics Platform"/>
            <consortium name="The Broad Institute Genome Sequencing Center for Infectious Disease"/>
            <person name="Wu L."/>
            <person name="Ma J."/>
        </authorList>
    </citation>
    <scope>NUCLEOTIDE SEQUENCE [LARGE SCALE GENOMIC DNA]</scope>
    <source>
        <strain evidence="4">KACC 12602</strain>
    </source>
</reference>
<dbReference type="InterPro" id="IPR025665">
    <property type="entry name" value="Beta-barrel_OMP_2"/>
</dbReference>
<feature type="signal peptide" evidence="1">
    <location>
        <begin position="1"/>
        <end position="19"/>
    </location>
</feature>
<evidence type="ECO:0000313" key="3">
    <source>
        <dbReference type="EMBL" id="MFC5271156.1"/>
    </source>
</evidence>